<feature type="domain" description="LysM" evidence="5">
    <location>
        <begin position="171"/>
        <end position="215"/>
    </location>
</feature>
<dbReference type="InterPro" id="IPR018392">
    <property type="entry name" value="LysM"/>
</dbReference>
<keyword evidence="2" id="KW-0081">Bacteriolytic enzyme</keyword>
<evidence type="ECO:0000313" key="6">
    <source>
        <dbReference type="EMBL" id="ADP73474.1"/>
    </source>
</evidence>
<accession>A0A7U3YCU5</accession>
<dbReference type="PROSITE" id="PS51782">
    <property type="entry name" value="LYSM"/>
    <property type="match status" value="1"/>
</dbReference>
<proteinExistence type="predicted"/>
<evidence type="ECO:0000256" key="4">
    <source>
        <dbReference type="ARBA" id="ARBA00032108"/>
    </source>
</evidence>
<dbReference type="GO" id="GO:0004040">
    <property type="term" value="F:amidase activity"/>
    <property type="evidence" value="ECO:0007669"/>
    <property type="project" value="InterPro"/>
</dbReference>
<dbReference type="InterPro" id="IPR036779">
    <property type="entry name" value="LysM_dom_sf"/>
</dbReference>
<dbReference type="PROSITE" id="PS51257">
    <property type="entry name" value="PROKAR_LIPOPROTEIN"/>
    <property type="match status" value="1"/>
</dbReference>
<dbReference type="Pfam" id="PF01832">
    <property type="entry name" value="Glucosaminidase"/>
    <property type="match status" value="1"/>
</dbReference>
<dbReference type="InterPro" id="IPR051056">
    <property type="entry name" value="Glycosyl_Hydrolase_73"/>
</dbReference>
<dbReference type="Gene3D" id="1.10.530.10">
    <property type="match status" value="1"/>
</dbReference>
<dbReference type="CDD" id="cd00118">
    <property type="entry name" value="LysM"/>
    <property type="match status" value="1"/>
</dbReference>
<dbReference type="EMBL" id="CP002293">
    <property type="protein sequence ID" value="ADP73474.1"/>
    <property type="molecule type" value="Genomic_DNA"/>
</dbReference>
<dbReference type="Pfam" id="PF01476">
    <property type="entry name" value="LysM"/>
    <property type="match status" value="1"/>
</dbReference>
<evidence type="ECO:0000259" key="5">
    <source>
        <dbReference type="PROSITE" id="PS51782"/>
    </source>
</evidence>
<dbReference type="KEGG" id="gmc:GY4MC1_0646"/>
<dbReference type="SMART" id="SM00047">
    <property type="entry name" value="LYZ2"/>
    <property type="match status" value="1"/>
</dbReference>
<dbReference type="PRINTS" id="PR01002">
    <property type="entry name" value="FLGFLGJ"/>
</dbReference>
<dbReference type="SMART" id="SM00257">
    <property type="entry name" value="LysM"/>
    <property type="match status" value="1"/>
</dbReference>
<dbReference type="PANTHER" id="PTHR33308:SF10">
    <property type="entry name" value="EXO-GLUCOSAMINIDASE LYTG"/>
    <property type="match status" value="1"/>
</dbReference>
<dbReference type="GO" id="GO:0031640">
    <property type="term" value="P:killing of cells of another organism"/>
    <property type="evidence" value="ECO:0007669"/>
    <property type="project" value="UniProtKB-KW"/>
</dbReference>
<name>A0A7U3YCU5_GEOS0</name>
<dbReference type="InterPro" id="IPR002901">
    <property type="entry name" value="MGlyc_endo_b_GlcNAc-like_dom"/>
</dbReference>
<reference evidence="6" key="1">
    <citation type="submission" date="2010-10" db="EMBL/GenBank/DDBJ databases">
        <title>Complete sequence of chromosome of Geobacillus sp. Y4.1MC1.</title>
        <authorList>
            <consortium name="US DOE Joint Genome Institute"/>
            <person name="Lucas S."/>
            <person name="Copeland A."/>
            <person name="Lapidus A."/>
            <person name="Cheng J.-F."/>
            <person name="Bruce D."/>
            <person name="Goodwin L."/>
            <person name="Pitluck S."/>
            <person name="Chertkov O."/>
            <person name="Zhang X."/>
            <person name="Detter J.C."/>
            <person name="Han C."/>
            <person name="Tapia R."/>
            <person name="Land M."/>
            <person name="Hauser L."/>
            <person name="Jeffries C."/>
            <person name="Kyrpides N."/>
            <person name="Ivanova N."/>
            <person name="Ovchinnikova G."/>
            <person name="Brumm P."/>
            <person name="Mead D."/>
            <person name="Woyke T."/>
        </authorList>
    </citation>
    <scope>NUCLEOTIDE SEQUENCE [LARGE SCALE GENOMIC DNA]</scope>
    <source>
        <strain evidence="6">Y4.1MC1</strain>
    </source>
</reference>
<gene>
    <name evidence="6" type="ORF">GY4MC1_0646</name>
</gene>
<organism evidence="6">
    <name type="scientific">Geobacillus sp. (strain Y4.1MC1)</name>
    <dbReference type="NCBI Taxonomy" id="581103"/>
    <lineage>
        <taxon>Bacteria</taxon>
        <taxon>Bacillati</taxon>
        <taxon>Bacillota</taxon>
        <taxon>Bacilli</taxon>
        <taxon>Bacillales</taxon>
        <taxon>Anoxybacillaceae</taxon>
        <taxon>Geobacillus</taxon>
    </lineage>
</organism>
<sequence>MNDFIREIAPFAQRIQEKYRILASLVIAQACLESNFGQSGLAQKGKNLFGVKGSYNGQSVTMKTTEYRGGKAYQTDAAFRKYPSWFESLDDLAKLYVNGVSWDRNKYKPIIGETNYVIACKKVQECGYATDPNYASKLISIIEKYDLTKYDKVGNKKPVKSAVAAKKEKPQIYIVQKGDTLTAIAKRYNTSVQNLVKLNNIKNPDLILVGQKLRVK</sequence>
<dbReference type="GO" id="GO:0042742">
    <property type="term" value="P:defense response to bacterium"/>
    <property type="evidence" value="ECO:0007669"/>
    <property type="project" value="UniProtKB-KW"/>
</dbReference>
<protein>
    <recommendedName>
        <fullName evidence="4">Peptidoglycan hydrolase</fullName>
    </recommendedName>
</protein>
<evidence type="ECO:0000256" key="1">
    <source>
        <dbReference type="ARBA" id="ARBA00022529"/>
    </source>
</evidence>
<keyword evidence="1" id="KW-0929">Antimicrobial</keyword>
<dbReference type="AlphaFoldDB" id="A0A7U3YCU5"/>
<evidence type="ECO:0000256" key="3">
    <source>
        <dbReference type="ARBA" id="ARBA00022801"/>
    </source>
</evidence>
<evidence type="ECO:0000256" key="2">
    <source>
        <dbReference type="ARBA" id="ARBA00022638"/>
    </source>
</evidence>
<dbReference type="SUPFAM" id="SSF54106">
    <property type="entry name" value="LysM domain"/>
    <property type="match status" value="1"/>
</dbReference>
<dbReference type="PANTHER" id="PTHR33308">
    <property type="entry name" value="PEPTIDOGLYCAN HYDROLASE FLGJ"/>
    <property type="match status" value="1"/>
</dbReference>
<keyword evidence="3" id="KW-0378">Hydrolase</keyword>
<dbReference type="Gene3D" id="3.10.350.10">
    <property type="entry name" value="LysM domain"/>
    <property type="match status" value="1"/>
</dbReference>
<dbReference type="Gene3D" id="4.10.80.30">
    <property type="entry name" value="DNA polymerase, domain 6"/>
    <property type="match status" value="1"/>
</dbReference>